<dbReference type="InterPro" id="IPR001958">
    <property type="entry name" value="Tet-R_TetA/multi-R_MdtG-like"/>
</dbReference>
<name>A0A371CU36_9APHY</name>
<evidence type="ECO:0000256" key="4">
    <source>
        <dbReference type="ARBA" id="ARBA00022989"/>
    </source>
</evidence>
<evidence type="ECO:0000256" key="1">
    <source>
        <dbReference type="ARBA" id="ARBA00004141"/>
    </source>
</evidence>
<dbReference type="PROSITE" id="PS50850">
    <property type="entry name" value="MFS"/>
    <property type="match status" value="1"/>
</dbReference>
<evidence type="ECO:0000259" key="8">
    <source>
        <dbReference type="PROSITE" id="PS50850"/>
    </source>
</evidence>
<feature type="transmembrane region" description="Helical" evidence="7">
    <location>
        <begin position="469"/>
        <end position="491"/>
    </location>
</feature>
<sequence length="604" mass="65493">MRQKRVMSCEDVLSVSHHSMAYSVSQRRATSTSARGQSRIGRSSTPFQTEVPANSAWMPLNGMSDSICMVRTRESATSNVQSLLICARESPSAVVEEIARTPNQETPRSIQASDSVRGDDAEAGATPLPKLQLFVLLYLQLAEPIASTVIYPFVNQLVRQTGVTGGDERKTGYFAGLIESSFYAVEAVCVLQWGRASDRIGRKPVLLGGLLGLTLSMLGFGLARQYWALILARCAEGLLNGNIGVTKSMMAEVTDSTNRARGFAFLPMIWCLGATLGPIIGGIFAQPADRWPIFRSSSFWRTYPYFLPCVVAACCSISAFMLALIGLRETLRRHEQVTEEKHVPTNSAPCEVETGMVEEAVSAVRSPSKDNIVVTTDRIVDPAPEKAVSLRSILIPRVLWPIVNYGFLALIDECFVVLVPLVYSTSIPLGGLGMTSFTIGGIQGVAGFVAGLIQVFTFPWMHRKLGSKLLYSLSFAVYLATLALFPLISLVTKRAGRVGVETWVLIVLQFAAYSATAMTWGCIFIYISDGAPNQKALGMTNGLAQTTASIFRSVAPAASSSLFSVSLENRLAGGTMVYWILCALVVAGLFATRRLPNHLMTHID</sequence>
<proteinExistence type="predicted"/>
<dbReference type="OrthoDB" id="419616at2759"/>
<keyword evidence="5 7" id="KW-0472">Membrane</keyword>
<keyword evidence="3 7" id="KW-0812">Transmembrane</keyword>
<feature type="transmembrane region" description="Helical" evidence="7">
    <location>
        <begin position="571"/>
        <end position="591"/>
    </location>
</feature>
<dbReference type="Pfam" id="PF07690">
    <property type="entry name" value="MFS_1"/>
    <property type="match status" value="1"/>
</dbReference>
<evidence type="ECO:0000256" key="6">
    <source>
        <dbReference type="SAM" id="MobiDB-lite"/>
    </source>
</evidence>
<reference evidence="9 10" key="1">
    <citation type="journal article" date="2018" name="Biotechnol. Biofuels">
        <title>Integrative visual omics of the white-rot fungus Polyporus brumalis exposes the biotechnological potential of its oxidative enzymes for delignifying raw plant biomass.</title>
        <authorList>
            <person name="Miyauchi S."/>
            <person name="Rancon A."/>
            <person name="Drula E."/>
            <person name="Hage H."/>
            <person name="Chaduli D."/>
            <person name="Favel A."/>
            <person name="Grisel S."/>
            <person name="Henrissat B."/>
            <person name="Herpoel-Gimbert I."/>
            <person name="Ruiz-Duenas F.J."/>
            <person name="Chevret D."/>
            <person name="Hainaut M."/>
            <person name="Lin J."/>
            <person name="Wang M."/>
            <person name="Pangilinan J."/>
            <person name="Lipzen A."/>
            <person name="Lesage-Meessen L."/>
            <person name="Navarro D."/>
            <person name="Riley R."/>
            <person name="Grigoriev I.V."/>
            <person name="Zhou S."/>
            <person name="Raouche S."/>
            <person name="Rosso M.N."/>
        </authorList>
    </citation>
    <scope>NUCLEOTIDE SEQUENCE [LARGE SCALE GENOMIC DNA]</scope>
    <source>
        <strain evidence="9 10">BRFM 1820</strain>
    </source>
</reference>
<feature type="transmembrane region" description="Helical" evidence="7">
    <location>
        <begin position="435"/>
        <end position="457"/>
    </location>
</feature>
<dbReference type="EMBL" id="KZ857459">
    <property type="protein sequence ID" value="RDX43803.1"/>
    <property type="molecule type" value="Genomic_DNA"/>
</dbReference>
<dbReference type="AlphaFoldDB" id="A0A371CU36"/>
<dbReference type="PANTHER" id="PTHR23504:SF15">
    <property type="entry name" value="MAJOR FACILITATOR SUPERFAMILY (MFS) PROFILE DOMAIN-CONTAINING PROTEIN"/>
    <property type="match status" value="1"/>
</dbReference>
<feature type="domain" description="Major facilitator superfamily (MFS) profile" evidence="8">
    <location>
        <begin position="132"/>
        <end position="600"/>
    </location>
</feature>
<evidence type="ECO:0000313" key="9">
    <source>
        <dbReference type="EMBL" id="RDX43803.1"/>
    </source>
</evidence>
<keyword evidence="10" id="KW-1185">Reference proteome</keyword>
<dbReference type="InterPro" id="IPR011701">
    <property type="entry name" value="MFS"/>
</dbReference>
<evidence type="ECO:0000256" key="2">
    <source>
        <dbReference type="ARBA" id="ARBA00022448"/>
    </source>
</evidence>
<dbReference type="InterPro" id="IPR036259">
    <property type="entry name" value="MFS_trans_sf"/>
</dbReference>
<keyword evidence="2" id="KW-0813">Transport</keyword>
<feature type="transmembrane region" description="Helical" evidence="7">
    <location>
        <begin position="402"/>
        <end position="423"/>
    </location>
</feature>
<dbReference type="SUPFAM" id="SSF103473">
    <property type="entry name" value="MFS general substrate transporter"/>
    <property type="match status" value="1"/>
</dbReference>
<feature type="transmembrane region" description="Helical" evidence="7">
    <location>
        <begin position="305"/>
        <end position="327"/>
    </location>
</feature>
<dbReference type="InterPro" id="IPR020846">
    <property type="entry name" value="MFS_dom"/>
</dbReference>
<feature type="transmembrane region" description="Helical" evidence="7">
    <location>
        <begin position="503"/>
        <end position="527"/>
    </location>
</feature>
<dbReference type="Gene3D" id="1.20.1250.20">
    <property type="entry name" value="MFS general substrate transporter like domains"/>
    <property type="match status" value="1"/>
</dbReference>
<dbReference type="GO" id="GO:0022857">
    <property type="term" value="F:transmembrane transporter activity"/>
    <property type="evidence" value="ECO:0007669"/>
    <property type="project" value="InterPro"/>
</dbReference>
<evidence type="ECO:0000256" key="5">
    <source>
        <dbReference type="ARBA" id="ARBA00023136"/>
    </source>
</evidence>
<feature type="transmembrane region" description="Helical" evidence="7">
    <location>
        <begin position="205"/>
        <end position="223"/>
    </location>
</feature>
<accession>A0A371CU36</accession>
<feature type="compositionally biased region" description="Polar residues" evidence="6">
    <location>
        <begin position="101"/>
        <end position="114"/>
    </location>
</feature>
<gene>
    <name evidence="9" type="ORF">OH76DRAFT_1176338</name>
</gene>
<dbReference type="Proteomes" id="UP000256964">
    <property type="component" value="Unassembled WGS sequence"/>
</dbReference>
<feature type="region of interest" description="Disordered" evidence="6">
    <location>
        <begin position="24"/>
        <end position="48"/>
    </location>
</feature>
<protein>
    <submittedName>
        <fullName evidence="9">MFS general substrate transporter</fullName>
    </submittedName>
</protein>
<evidence type="ECO:0000313" key="10">
    <source>
        <dbReference type="Proteomes" id="UP000256964"/>
    </source>
</evidence>
<feature type="region of interest" description="Disordered" evidence="6">
    <location>
        <begin position="100"/>
        <end position="123"/>
    </location>
</feature>
<dbReference type="GO" id="GO:0016020">
    <property type="term" value="C:membrane"/>
    <property type="evidence" value="ECO:0007669"/>
    <property type="project" value="UniProtKB-SubCell"/>
</dbReference>
<feature type="transmembrane region" description="Helical" evidence="7">
    <location>
        <begin position="173"/>
        <end position="193"/>
    </location>
</feature>
<dbReference type="PANTHER" id="PTHR23504">
    <property type="entry name" value="MAJOR FACILITATOR SUPERFAMILY DOMAIN-CONTAINING PROTEIN 10"/>
    <property type="match status" value="1"/>
</dbReference>
<evidence type="ECO:0000256" key="3">
    <source>
        <dbReference type="ARBA" id="ARBA00022692"/>
    </source>
</evidence>
<keyword evidence="4 7" id="KW-1133">Transmembrane helix</keyword>
<evidence type="ECO:0000256" key="7">
    <source>
        <dbReference type="SAM" id="Phobius"/>
    </source>
</evidence>
<organism evidence="9 10">
    <name type="scientific">Lentinus brumalis</name>
    <dbReference type="NCBI Taxonomy" id="2498619"/>
    <lineage>
        <taxon>Eukaryota</taxon>
        <taxon>Fungi</taxon>
        <taxon>Dikarya</taxon>
        <taxon>Basidiomycota</taxon>
        <taxon>Agaricomycotina</taxon>
        <taxon>Agaricomycetes</taxon>
        <taxon>Polyporales</taxon>
        <taxon>Polyporaceae</taxon>
        <taxon>Lentinus</taxon>
    </lineage>
</organism>
<feature type="transmembrane region" description="Helical" evidence="7">
    <location>
        <begin position="263"/>
        <end position="285"/>
    </location>
</feature>
<dbReference type="CDD" id="cd17330">
    <property type="entry name" value="MFS_SLC46_TetA_like"/>
    <property type="match status" value="1"/>
</dbReference>
<comment type="subcellular location">
    <subcellularLocation>
        <location evidence="1">Membrane</location>
        <topology evidence="1">Multi-pass membrane protein</topology>
    </subcellularLocation>
</comment>
<dbReference type="PRINTS" id="PR01035">
    <property type="entry name" value="TCRTETA"/>
</dbReference>